<accession>A0A6J1TH46</accession>
<keyword evidence="8" id="KW-1185">Reference proteome</keyword>
<dbReference type="Gene3D" id="2.30.30.30">
    <property type="match status" value="1"/>
</dbReference>
<dbReference type="GO" id="GO:1990904">
    <property type="term" value="C:ribonucleoprotein complex"/>
    <property type="evidence" value="ECO:0007669"/>
    <property type="project" value="UniProtKB-KW"/>
</dbReference>
<keyword evidence="2 6" id="KW-0689">Ribosomal protein</keyword>
<evidence type="ECO:0000256" key="1">
    <source>
        <dbReference type="ARBA" id="ARBA00010618"/>
    </source>
</evidence>
<dbReference type="InterPro" id="IPR005824">
    <property type="entry name" value="KOW"/>
</dbReference>
<dbReference type="GO" id="GO:0006412">
    <property type="term" value="P:translation"/>
    <property type="evidence" value="ECO:0007669"/>
    <property type="project" value="InterPro"/>
</dbReference>
<dbReference type="InterPro" id="IPR003256">
    <property type="entry name" value="Ribosomal_uL24"/>
</dbReference>
<dbReference type="GO" id="GO:0003735">
    <property type="term" value="F:structural constituent of ribosome"/>
    <property type="evidence" value="ECO:0007669"/>
    <property type="project" value="InterPro"/>
</dbReference>
<dbReference type="SUPFAM" id="SSF50104">
    <property type="entry name" value="Translation proteins SH3-like domain"/>
    <property type="match status" value="1"/>
</dbReference>
<name>A0A6J1TH46_FRAOC</name>
<dbReference type="CDD" id="cd06089">
    <property type="entry name" value="KOW_RPL26"/>
    <property type="match status" value="1"/>
</dbReference>
<dbReference type="PANTHER" id="PTHR12903">
    <property type="entry name" value="MITOCHONDRIAL RIBOSOMAL PROTEIN L24"/>
    <property type="match status" value="1"/>
</dbReference>
<dbReference type="PROSITE" id="PS01108">
    <property type="entry name" value="RIBOSOMAL_L24"/>
    <property type="match status" value="1"/>
</dbReference>
<dbReference type="AlphaFoldDB" id="A0A6J1TH46"/>
<dbReference type="Pfam" id="PF17136">
    <property type="entry name" value="ribosomal_L24"/>
    <property type="match status" value="1"/>
</dbReference>
<dbReference type="InterPro" id="IPR041988">
    <property type="entry name" value="Ribosomal_uL24_KOW"/>
</dbReference>
<evidence type="ECO:0000313" key="9">
    <source>
        <dbReference type="RefSeq" id="XP_026292067.1"/>
    </source>
</evidence>
<dbReference type="InterPro" id="IPR057264">
    <property type="entry name" value="Ribosomal_uL24_C"/>
</dbReference>
<evidence type="ECO:0000256" key="2">
    <source>
        <dbReference type="ARBA" id="ARBA00022980"/>
    </source>
</evidence>
<evidence type="ECO:0000256" key="3">
    <source>
        <dbReference type="ARBA" id="ARBA00023274"/>
    </source>
</evidence>
<evidence type="ECO:0000259" key="7">
    <source>
        <dbReference type="SMART" id="SM00739"/>
    </source>
</evidence>
<feature type="domain" description="KOW" evidence="7">
    <location>
        <begin position="98"/>
        <end position="125"/>
    </location>
</feature>
<comment type="similarity">
    <text evidence="1 6">Belongs to the universal ribosomal protein uL24 family.</text>
</comment>
<dbReference type="NCBIfam" id="TIGR01079">
    <property type="entry name" value="rplX_bact"/>
    <property type="match status" value="1"/>
</dbReference>
<sequence length="261" mass="30801">MRFTLTLLRRWNRPPPTPPEYQIAETTKKYANLPEKYMEDTKKLVYYRTPRGINYRPKKLNLFQNYIGVARPWSAESPQEISEADGFVPYVEPLRDWFFFRGDRVQILTGKDKGKQGIIDMVIQERNWVIIRGLNTEIVPQKDDDDAIIGYSSTERPLLVNTQVSLVDPGDLLPTEVEWSWTEEGEKVRVSKRTGRIIPMSRRNEETFQYQSKETYAENAKDTRKEDMQITFAPKLMTFEMEIAQELGIEDDRIPKKTYWY</sequence>
<protein>
    <recommendedName>
        <fullName evidence="4">Large ribosomal subunit protein uL24m</fullName>
    </recommendedName>
    <alternativeName>
        <fullName evidence="5">39S ribosomal protein L24, mitochondrial</fullName>
    </alternativeName>
</protein>
<evidence type="ECO:0000313" key="8">
    <source>
        <dbReference type="Proteomes" id="UP000504606"/>
    </source>
</evidence>
<evidence type="ECO:0000256" key="4">
    <source>
        <dbReference type="ARBA" id="ARBA00035283"/>
    </source>
</evidence>
<dbReference type="KEGG" id="foc:113216534"/>
<gene>
    <name evidence="9" type="primary">LOC113216534</name>
</gene>
<organism evidence="8 9">
    <name type="scientific">Frankliniella occidentalis</name>
    <name type="common">Western flower thrips</name>
    <name type="synonym">Euthrips occidentalis</name>
    <dbReference type="NCBI Taxonomy" id="133901"/>
    <lineage>
        <taxon>Eukaryota</taxon>
        <taxon>Metazoa</taxon>
        <taxon>Ecdysozoa</taxon>
        <taxon>Arthropoda</taxon>
        <taxon>Hexapoda</taxon>
        <taxon>Insecta</taxon>
        <taxon>Pterygota</taxon>
        <taxon>Neoptera</taxon>
        <taxon>Paraneoptera</taxon>
        <taxon>Thysanoptera</taxon>
        <taxon>Terebrantia</taxon>
        <taxon>Thripoidea</taxon>
        <taxon>Thripidae</taxon>
        <taxon>Frankliniella</taxon>
    </lineage>
</organism>
<evidence type="ECO:0000256" key="6">
    <source>
        <dbReference type="RuleBase" id="RU003477"/>
    </source>
</evidence>
<dbReference type="GeneID" id="113216534"/>
<evidence type="ECO:0000256" key="5">
    <source>
        <dbReference type="ARBA" id="ARBA00035357"/>
    </source>
</evidence>
<dbReference type="Proteomes" id="UP000504606">
    <property type="component" value="Unplaced"/>
</dbReference>
<dbReference type="CTD" id="79590"/>
<dbReference type="RefSeq" id="XP_026292067.1">
    <property type="nucleotide sequence ID" value="XM_026436282.2"/>
</dbReference>
<dbReference type="InterPro" id="IPR005825">
    <property type="entry name" value="Ribosomal_uL24_CS"/>
</dbReference>
<dbReference type="GO" id="GO:0005840">
    <property type="term" value="C:ribosome"/>
    <property type="evidence" value="ECO:0007669"/>
    <property type="project" value="UniProtKB-KW"/>
</dbReference>
<dbReference type="InterPro" id="IPR008991">
    <property type="entry name" value="Translation_prot_SH3-like_sf"/>
</dbReference>
<proteinExistence type="inferred from homology"/>
<dbReference type="OrthoDB" id="359154at2759"/>
<keyword evidence="3 6" id="KW-0687">Ribonucleoprotein</keyword>
<dbReference type="SMART" id="SM00739">
    <property type="entry name" value="KOW"/>
    <property type="match status" value="1"/>
</dbReference>
<reference evidence="9" key="1">
    <citation type="submission" date="2025-08" db="UniProtKB">
        <authorList>
            <consortium name="RefSeq"/>
        </authorList>
    </citation>
    <scope>IDENTIFICATION</scope>
    <source>
        <tissue evidence="9">Whole organism</tissue>
    </source>
</reference>
<dbReference type="InterPro" id="IPR014722">
    <property type="entry name" value="Rib_uL2_dom2"/>
</dbReference>
<dbReference type="Pfam" id="PF00467">
    <property type="entry name" value="KOW"/>
    <property type="match status" value="1"/>
</dbReference>
<dbReference type="GO" id="GO:0003723">
    <property type="term" value="F:RNA binding"/>
    <property type="evidence" value="ECO:0007669"/>
    <property type="project" value="InterPro"/>
</dbReference>